<feature type="compositionally biased region" description="Basic and acidic residues" evidence="3">
    <location>
        <begin position="492"/>
        <end position="507"/>
    </location>
</feature>
<dbReference type="OMA" id="IRPWPPP"/>
<dbReference type="GO" id="GO:0034080">
    <property type="term" value="P:CENP-A containing chromatin assembly"/>
    <property type="evidence" value="ECO:0007669"/>
    <property type="project" value="TreeGrafter"/>
</dbReference>
<dbReference type="STRING" id="280699.M1V9T9"/>
<feature type="compositionally biased region" description="Acidic residues" evidence="3">
    <location>
        <begin position="136"/>
        <end position="153"/>
    </location>
</feature>
<proteinExistence type="predicted"/>
<feature type="compositionally biased region" description="Polar residues" evidence="3">
    <location>
        <begin position="162"/>
        <end position="172"/>
    </location>
</feature>
<dbReference type="GO" id="GO:0005654">
    <property type="term" value="C:nucleoplasm"/>
    <property type="evidence" value="ECO:0007669"/>
    <property type="project" value="TreeGrafter"/>
</dbReference>
<dbReference type="OrthoDB" id="5587616at2759"/>
<evidence type="ECO:0008006" key="6">
    <source>
        <dbReference type="Google" id="ProtNLM"/>
    </source>
</evidence>
<accession>M1V9T9</accession>
<feature type="compositionally biased region" description="Basic and acidic residues" evidence="3">
    <location>
        <begin position="236"/>
        <end position="255"/>
    </location>
</feature>
<dbReference type="HOGENOM" id="CLU_517172_0_0_1"/>
<evidence type="ECO:0000256" key="1">
    <source>
        <dbReference type="ARBA" id="ARBA00022737"/>
    </source>
</evidence>
<evidence type="ECO:0000256" key="2">
    <source>
        <dbReference type="ARBA" id="ARBA00022803"/>
    </source>
</evidence>
<organism evidence="4 5">
    <name type="scientific">Cyanidioschyzon merolae (strain NIES-3377 / 10D)</name>
    <name type="common">Unicellular red alga</name>
    <dbReference type="NCBI Taxonomy" id="280699"/>
    <lineage>
        <taxon>Eukaryota</taxon>
        <taxon>Rhodophyta</taxon>
        <taxon>Bangiophyceae</taxon>
        <taxon>Cyanidiales</taxon>
        <taxon>Cyanidiaceae</taxon>
        <taxon>Cyanidioschyzon</taxon>
    </lineage>
</organism>
<keyword evidence="2" id="KW-0802">TPR repeat</keyword>
<reference evidence="4 5" key="1">
    <citation type="journal article" date="2004" name="Nature">
        <title>Genome sequence of the ultrasmall unicellular red alga Cyanidioschyzon merolae 10D.</title>
        <authorList>
            <person name="Matsuzaki M."/>
            <person name="Misumi O."/>
            <person name="Shin-i T."/>
            <person name="Maruyama S."/>
            <person name="Takahara M."/>
            <person name="Miyagishima S."/>
            <person name="Mori T."/>
            <person name="Nishida K."/>
            <person name="Yagisawa F."/>
            <person name="Nishida K."/>
            <person name="Yoshida Y."/>
            <person name="Nishimura Y."/>
            <person name="Nakao S."/>
            <person name="Kobayashi T."/>
            <person name="Momoyama Y."/>
            <person name="Higashiyama T."/>
            <person name="Minoda A."/>
            <person name="Sano M."/>
            <person name="Nomoto H."/>
            <person name="Oishi K."/>
            <person name="Hayashi H."/>
            <person name="Ohta F."/>
            <person name="Nishizaka S."/>
            <person name="Haga S."/>
            <person name="Miura S."/>
            <person name="Morishita T."/>
            <person name="Kabeya Y."/>
            <person name="Terasawa K."/>
            <person name="Suzuki Y."/>
            <person name="Ishii Y."/>
            <person name="Asakawa S."/>
            <person name="Takano H."/>
            <person name="Ohta N."/>
            <person name="Kuroiwa H."/>
            <person name="Tanaka K."/>
            <person name="Shimizu N."/>
            <person name="Sugano S."/>
            <person name="Sato N."/>
            <person name="Nozaki H."/>
            <person name="Ogasawara N."/>
            <person name="Kohara Y."/>
            <person name="Kuroiwa T."/>
        </authorList>
    </citation>
    <scope>NUCLEOTIDE SEQUENCE [LARGE SCALE GENOMIC DNA]</scope>
    <source>
        <strain evidence="4 5">10D</strain>
    </source>
</reference>
<protein>
    <recommendedName>
        <fullName evidence="6">Tetratricopeptide SHNi-TPR domain-containing protein</fullName>
    </recommendedName>
</protein>
<evidence type="ECO:0000256" key="3">
    <source>
        <dbReference type="SAM" id="MobiDB-lite"/>
    </source>
</evidence>
<dbReference type="PANTHER" id="PTHR15081:SF1">
    <property type="entry name" value="NUCLEAR AUTOANTIGENIC SPERM PROTEIN"/>
    <property type="match status" value="1"/>
</dbReference>
<gene>
    <name evidence="4" type="ORF">CYME_CMA034C</name>
</gene>
<evidence type="ECO:0000313" key="4">
    <source>
        <dbReference type="EMBL" id="BAM78752.1"/>
    </source>
</evidence>
<dbReference type="Gramene" id="CMA034CT">
    <property type="protein sequence ID" value="CMA034CT"/>
    <property type="gene ID" value="CMA034C"/>
</dbReference>
<feature type="compositionally biased region" description="Polar residues" evidence="3">
    <location>
        <begin position="517"/>
        <end position="527"/>
    </location>
</feature>
<dbReference type="InterPro" id="IPR011990">
    <property type="entry name" value="TPR-like_helical_dom_sf"/>
</dbReference>
<keyword evidence="1" id="KW-0677">Repeat</keyword>
<dbReference type="PANTHER" id="PTHR15081">
    <property type="entry name" value="NUCLEAR AUTOANTIGENIC SPERM PROTEIN NASP -RELATED"/>
    <property type="match status" value="1"/>
</dbReference>
<dbReference type="Gene3D" id="1.25.40.10">
    <property type="entry name" value="Tetratricopeptide repeat domain"/>
    <property type="match status" value="1"/>
</dbReference>
<dbReference type="KEGG" id="cme:CYME_CMA034C"/>
<dbReference type="GeneID" id="16992077"/>
<feature type="region of interest" description="Disordered" evidence="3">
    <location>
        <begin position="226"/>
        <end position="306"/>
    </location>
</feature>
<keyword evidence="5" id="KW-1185">Reference proteome</keyword>
<dbReference type="GO" id="GO:0042393">
    <property type="term" value="F:histone binding"/>
    <property type="evidence" value="ECO:0007669"/>
    <property type="project" value="TreeGrafter"/>
</dbReference>
<name>M1V9T9_CYAM1</name>
<feature type="compositionally biased region" description="Basic and acidic residues" evidence="3">
    <location>
        <begin position="267"/>
        <end position="281"/>
    </location>
</feature>
<feature type="region of interest" description="Disordered" evidence="3">
    <location>
        <begin position="126"/>
        <end position="187"/>
    </location>
</feature>
<reference evidence="4 5" key="2">
    <citation type="journal article" date="2007" name="BMC Biol.">
        <title>A 100%-complete sequence reveals unusually simple genomic features in the hot-spring red alga Cyanidioschyzon merolae.</title>
        <authorList>
            <person name="Nozaki H."/>
            <person name="Takano H."/>
            <person name="Misumi O."/>
            <person name="Terasawa K."/>
            <person name="Matsuzaki M."/>
            <person name="Maruyama S."/>
            <person name="Nishida K."/>
            <person name="Yagisawa F."/>
            <person name="Yoshida Y."/>
            <person name="Fujiwara T."/>
            <person name="Takio S."/>
            <person name="Tamura K."/>
            <person name="Chung S.J."/>
            <person name="Nakamura S."/>
            <person name="Kuroiwa H."/>
            <person name="Tanaka K."/>
            <person name="Sato N."/>
            <person name="Kuroiwa T."/>
        </authorList>
    </citation>
    <scope>NUCLEOTIDE SEQUENCE [LARGE SCALE GENOMIC DNA]</scope>
    <source>
        <strain evidence="4 5">10D</strain>
    </source>
</reference>
<dbReference type="Proteomes" id="UP000007014">
    <property type="component" value="Chromosome 1"/>
</dbReference>
<dbReference type="AlphaFoldDB" id="M1V9T9"/>
<sequence>MDVLECPPKETFSDLPEWLQRDIGKGIQQLQDVIRSRTREEAGVVDADPHAPVEEQPTFTDVASFFSQVLERFETSETFTGLDESPAYAELLLLYGRALLGAAWNALEQEAAAKVLGPPVPRYIATDAGSGADAVTSDDEPERNEETTFDEVPDGVQEQPEDFTQTGQNNARIRSGTEPANHKAAAAEPEVCAAVAHEAGESTGAMPLSSAQTGKDKLDEFATDTREGHGLLGTPEHSRSPCERTVSKSLEKESLGRNGNGAAEILSKQDADAANSDHPDSSDVSDGDDEIEEGQVDDNNEDDEDDAQRAWEVLECSRMIFLKAGERYLPRVSLCYELLGDFSLYVNDAFEQAAEDYAQAIATAERAGDARSRRVASLAHRKYVALRSAGRWTDALDALLVAKAILTDQFEQVPQEEREDVAALVQELESECRMIRDAVRGLAKQEESAREHYPASSDNRNRQCLSAKTENITGPPPADAVPVMPRRGVKRVAADLKADPGHHDEKTGPSSAKLATGSASTDPTSPQ</sequence>
<dbReference type="EMBL" id="AP006483">
    <property type="protein sequence ID" value="BAM78752.1"/>
    <property type="molecule type" value="Genomic_DNA"/>
</dbReference>
<dbReference type="InterPro" id="IPR051730">
    <property type="entry name" value="NASP-like"/>
</dbReference>
<feature type="compositionally biased region" description="Acidic residues" evidence="3">
    <location>
        <begin position="283"/>
        <end position="306"/>
    </location>
</feature>
<evidence type="ECO:0000313" key="5">
    <source>
        <dbReference type="Proteomes" id="UP000007014"/>
    </source>
</evidence>
<dbReference type="GO" id="GO:0006335">
    <property type="term" value="P:DNA replication-dependent chromatin assembly"/>
    <property type="evidence" value="ECO:0007669"/>
    <property type="project" value="TreeGrafter"/>
</dbReference>
<dbReference type="RefSeq" id="XP_005535038.1">
    <property type="nucleotide sequence ID" value="XM_005534981.1"/>
</dbReference>
<feature type="region of interest" description="Disordered" evidence="3">
    <location>
        <begin position="468"/>
        <end position="527"/>
    </location>
</feature>